<protein>
    <submittedName>
        <fullName evidence="3">Uncharacterized protein LOC111132612</fullName>
    </submittedName>
</protein>
<dbReference type="RefSeq" id="XP_022336146.1">
    <property type="nucleotide sequence ID" value="XM_022480438.1"/>
</dbReference>
<keyword evidence="1" id="KW-0472">Membrane</keyword>
<reference evidence="3" key="1">
    <citation type="submission" date="2025-08" db="UniProtKB">
        <authorList>
            <consortium name="RefSeq"/>
        </authorList>
    </citation>
    <scope>IDENTIFICATION</scope>
    <source>
        <tissue evidence="3">Whole sample</tissue>
    </source>
</reference>
<dbReference type="KEGG" id="cvn:111132612"/>
<accession>A0A8B8E9H7</accession>
<organism evidence="2 3">
    <name type="scientific">Crassostrea virginica</name>
    <name type="common">Eastern oyster</name>
    <dbReference type="NCBI Taxonomy" id="6565"/>
    <lineage>
        <taxon>Eukaryota</taxon>
        <taxon>Metazoa</taxon>
        <taxon>Spiralia</taxon>
        <taxon>Lophotrochozoa</taxon>
        <taxon>Mollusca</taxon>
        <taxon>Bivalvia</taxon>
        <taxon>Autobranchia</taxon>
        <taxon>Pteriomorphia</taxon>
        <taxon>Ostreida</taxon>
        <taxon>Ostreoidea</taxon>
        <taxon>Ostreidae</taxon>
        <taxon>Crassostrea</taxon>
    </lineage>
</organism>
<proteinExistence type="predicted"/>
<evidence type="ECO:0000256" key="1">
    <source>
        <dbReference type="SAM" id="Phobius"/>
    </source>
</evidence>
<dbReference type="GeneID" id="111132612"/>
<gene>
    <name evidence="3" type="primary">LOC111132612</name>
</gene>
<keyword evidence="1" id="KW-1133">Transmembrane helix</keyword>
<dbReference type="OrthoDB" id="3647at2759"/>
<evidence type="ECO:0000313" key="3">
    <source>
        <dbReference type="RefSeq" id="XP_022336146.1"/>
    </source>
</evidence>
<keyword evidence="2" id="KW-1185">Reference proteome</keyword>
<name>A0A8B8E9H7_CRAVI</name>
<dbReference type="Proteomes" id="UP000694844">
    <property type="component" value="Chromosome 5"/>
</dbReference>
<evidence type="ECO:0000313" key="2">
    <source>
        <dbReference type="Proteomes" id="UP000694844"/>
    </source>
</evidence>
<feature type="transmembrane region" description="Helical" evidence="1">
    <location>
        <begin position="60"/>
        <end position="80"/>
    </location>
</feature>
<sequence length="139" mass="16181">MLMKAKKKNVYKKFLCELVNPEPSPTIDNGKPAYVLQHIDIRWQIQEFQNRRARSQRGRIIWILTIVCGGFGSGHIPSGALKEFIRITKLGGVVVIVMREEYLKMPEYSDSLEPLMKQFQNEGFWMCIERSVVQKYFGL</sequence>
<keyword evidence="1" id="KW-0812">Transmembrane</keyword>
<dbReference type="AlphaFoldDB" id="A0A8B8E9H7"/>